<dbReference type="AlphaFoldDB" id="A0A072TDK9"/>
<evidence type="ECO:0000313" key="3">
    <source>
        <dbReference type="Proteomes" id="UP000002051"/>
    </source>
</evidence>
<protein>
    <submittedName>
        <fullName evidence="1">Cystathionine beta-synthase</fullName>
    </submittedName>
</protein>
<dbReference type="SUPFAM" id="SSF53686">
    <property type="entry name" value="Tryptophan synthase beta subunit-like PLP-dependent enzymes"/>
    <property type="match status" value="1"/>
</dbReference>
<reference evidence="2" key="3">
    <citation type="submission" date="2015-06" db="UniProtKB">
        <authorList>
            <consortium name="EnsemblPlants"/>
        </authorList>
    </citation>
    <scope>IDENTIFICATION</scope>
    <source>
        <strain evidence="2">cv. Jemalong A17</strain>
    </source>
</reference>
<dbReference type="GO" id="GO:0004124">
    <property type="term" value="F:cysteine synthase activity"/>
    <property type="evidence" value="ECO:0000318"/>
    <property type="project" value="GO_Central"/>
</dbReference>
<organism evidence="1 3">
    <name type="scientific">Medicago truncatula</name>
    <name type="common">Barrel medic</name>
    <name type="synonym">Medicago tribuloides</name>
    <dbReference type="NCBI Taxonomy" id="3880"/>
    <lineage>
        <taxon>Eukaryota</taxon>
        <taxon>Viridiplantae</taxon>
        <taxon>Streptophyta</taxon>
        <taxon>Embryophyta</taxon>
        <taxon>Tracheophyta</taxon>
        <taxon>Spermatophyta</taxon>
        <taxon>Magnoliopsida</taxon>
        <taxon>eudicotyledons</taxon>
        <taxon>Gunneridae</taxon>
        <taxon>Pentapetalae</taxon>
        <taxon>rosids</taxon>
        <taxon>fabids</taxon>
        <taxon>Fabales</taxon>
        <taxon>Fabaceae</taxon>
        <taxon>Papilionoideae</taxon>
        <taxon>50 kb inversion clade</taxon>
        <taxon>NPAAA clade</taxon>
        <taxon>Hologalegina</taxon>
        <taxon>IRL clade</taxon>
        <taxon>Trifolieae</taxon>
        <taxon>Medicago</taxon>
    </lineage>
</organism>
<dbReference type="GO" id="GO:0006535">
    <property type="term" value="P:cysteine biosynthetic process from serine"/>
    <property type="evidence" value="ECO:0000318"/>
    <property type="project" value="GO_Central"/>
</dbReference>
<dbReference type="EnsemblPlants" id="KEH15128">
    <property type="protein sequence ID" value="KEH15128"/>
    <property type="gene ID" value="MTR_2129s0010"/>
</dbReference>
<dbReference type="InterPro" id="IPR036052">
    <property type="entry name" value="TrpB-like_PALP_sf"/>
</dbReference>
<name>A0A072TDK9_MEDTR</name>
<dbReference type="GO" id="GO:0005737">
    <property type="term" value="C:cytoplasm"/>
    <property type="evidence" value="ECO:0000318"/>
    <property type="project" value="GO_Central"/>
</dbReference>
<reference evidence="1 3" key="2">
    <citation type="journal article" date="2014" name="BMC Genomics">
        <title>An improved genome release (version Mt4.0) for the model legume Medicago truncatula.</title>
        <authorList>
            <person name="Tang H."/>
            <person name="Krishnakumar V."/>
            <person name="Bidwell S."/>
            <person name="Rosen B."/>
            <person name="Chan A."/>
            <person name="Zhou S."/>
            <person name="Gentzbittel L."/>
            <person name="Childs K.L."/>
            <person name="Yandell M."/>
            <person name="Gundlach H."/>
            <person name="Mayer K.F."/>
            <person name="Schwartz D.C."/>
            <person name="Town C.D."/>
        </authorList>
    </citation>
    <scope>GENOME REANNOTATION</scope>
    <source>
        <strain evidence="1">A17</strain>
        <strain evidence="2 3">cv. Jemalong A17</strain>
    </source>
</reference>
<dbReference type="STRING" id="3880.A0A072TDK9"/>
<keyword evidence="3" id="KW-1185">Reference proteome</keyword>
<dbReference type="Proteomes" id="UP000002051">
    <property type="component" value="Unassembled WGS sequence"/>
</dbReference>
<evidence type="ECO:0000313" key="1">
    <source>
        <dbReference type="EMBL" id="KEH15128.1"/>
    </source>
</evidence>
<accession>A0A072TDK9</accession>
<dbReference type="Gene3D" id="3.40.50.1100">
    <property type="match status" value="1"/>
</dbReference>
<feature type="non-terminal residue" evidence="1">
    <location>
        <position position="284"/>
    </location>
</feature>
<gene>
    <name evidence="1" type="ORF">MTR_2129s0010</name>
</gene>
<dbReference type="EMBL" id="KL404853">
    <property type="protein sequence ID" value="KEH15128.1"/>
    <property type="molecule type" value="Genomic_DNA"/>
</dbReference>
<sequence>PGDAIRIVDAVMSAGQTLAEARCMRRGRTGGPRLRLVSDRAQQILAPAHVVVVLDAERRKAVDDTGDPASLRAFRDDHVGRVRGRAVDPADLRHGLDRIEHVDRIETVAEEHDERVTGADRKGVAAREFDEFRIGAGTAHETLARCLAECEPETNARHGADQRLVDVLDGLDEMRLAEDEVHGLGFVDGDGFELQHGGPRLAMRRARRNGLSKLSTRRLASKATRPILGCVGRASANATEGNMDVRHGFVDCVGRTPLIRLAKLSAETGCEILGKAEFMNPGGS</sequence>
<proteinExistence type="predicted"/>
<evidence type="ECO:0000313" key="2">
    <source>
        <dbReference type="EnsemblPlants" id="KEH15128"/>
    </source>
</evidence>
<feature type="non-terminal residue" evidence="1">
    <location>
        <position position="1"/>
    </location>
</feature>
<dbReference type="HOGENOM" id="CLU_982072_0_0_1"/>
<reference evidence="1 3" key="1">
    <citation type="journal article" date="2011" name="Nature">
        <title>The Medicago genome provides insight into the evolution of rhizobial symbioses.</title>
        <authorList>
            <person name="Young N.D."/>
            <person name="Debelle F."/>
            <person name="Oldroyd G.E."/>
            <person name="Geurts R."/>
            <person name="Cannon S.B."/>
            <person name="Udvardi M.K."/>
            <person name="Benedito V.A."/>
            <person name="Mayer K.F."/>
            <person name="Gouzy J."/>
            <person name="Schoof H."/>
            <person name="Van de Peer Y."/>
            <person name="Proost S."/>
            <person name="Cook D.R."/>
            <person name="Meyers B.C."/>
            <person name="Spannagl M."/>
            <person name="Cheung F."/>
            <person name="De Mita S."/>
            <person name="Krishnakumar V."/>
            <person name="Gundlach H."/>
            <person name="Zhou S."/>
            <person name="Mudge J."/>
            <person name="Bharti A.K."/>
            <person name="Murray J.D."/>
            <person name="Naoumkina M.A."/>
            <person name="Rosen B."/>
            <person name="Silverstein K.A."/>
            <person name="Tang H."/>
            <person name="Rombauts S."/>
            <person name="Zhao P.X."/>
            <person name="Zhou P."/>
            <person name="Barbe V."/>
            <person name="Bardou P."/>
            <person name="Bechner M."/>
            <person name="Bellec A."/>
            <person name="Berger A."/>
            <person name="Berges H."/>
            <person name="Bidwell S."/>
            <person name="Bisseling T."/>
            <person name="Choisne N."/>
            <person name="Couloux A."/>
            <person name="Denny R."/>
            <person name="Deshpande S."/>
            <person name="Dai X."/>
            <person name="Doyle J.J."/>
            <person name="Dudez A.M."/>
            <person name="Farmer A.D."/>
            <person name="Fouteau S."/>
            <person name="Franken C."/>
            <person name="Gibelin C."/>
            <person name="Gish J."/>
            <person name="Goldstein S."/>
            <person name="Gonzalez A.J."/>
            <person name="Green P.J."/>
            <person name="Hallab A."/>
            <person name="Hartog M."/>
            <person name="Hua A."/>
            <person name="Humphray S.J."/>
            <person name="Jeong D.H."/>
            <person name="Jing Y."/>
            <person name="Jocker A."/>
            <person name="Kenton S.M."/>
            <person name="Kim D.J."/>
            <person name="Klee K."/>
            <person name="Lai H."/>
            <person name="Lang C."/>
            <person name="Lin S."/>
            <person name="Macmil S.L."/>
            <person name="Magdelenat G."/>
            <person name="Matthews L."/>
            <person name="McCorrison J."/>
            <person name="Monaghan E.L."/>
            <person name="Mun J.H."/>
            <person name="Najar F.Z."/>
            <person name="Nicholson C."/>
            <person name="Noirot C."/>
            <person name="O'Bleness M."/>
            <person name="Paule C.R."/>
            <person name="Poulain J."/>
            <person name="Prion F."/>
            <person name="Qin B."/>
            <person name="Qu C."/>
            <person name="Retzel E.F."/>
            <person name="Riddle C."/>
            <person name="Sallet E."/>
            <person name="Samain S."/>
            <person name="Samson N."/>
            <person name="Sanders I."/>
            <person name="Saurat O."/>
            <person name="Scarpelli C."/>
            <person name="Schiex T."/>
            <person name="Segurens B."/>
            <person name="Severin A.J."/>
            <person name="Sherrier D.J."/>
            <person name="Shi R."/>
            <person name="Sims S."/>
            <person name="Singer S.R."/>
            <person name="Sinharoy S."/>
            <person name="Sterck L."/>
            <person name="Viollet A."/>
            <person name="Wang B.B."/>
            <person name="Wang K."/>
            <person name="Wang M."/>
            <person name="Wang X."/>
            <person name="Warfsmann J."/>
            <person name="Weissenbach J."/>
            <person name="White D.D."/>
            <person name="White J.D."/>
            <person name="Wiley G.B."/>
            <person name="Wincker P."/>
            <person name="Xing Y."/>
            <person name="Yang L."/>
            <person name="Yao Z."/>
            <person name="Ying F."/>
            <person name="Zhai J."/>
            <person name="Zhou L."/>
            <person name="Zuber A."/>
            <person name="Denarie J."/>
            <person name="Dixon R.A."/>
            <person name="May G.D."/>
            <person name="Schwartz D.C."/>
            <person name="Rogers J."/>
            <person name="Quetier F."/>
            <person name="Town C.D."/>
            <person name="Roe B.A."/>
        </authorList>
    </citation>
    <scope>NUCLEOTIDE SEQUENCE [LARGE SCALE GENOMIC DNA]</scope>
    <source>
        <strain evidence="1">A17</strain>
        <strain evidence="2 3">cv. Jemalong A17</strain>
    </source>
</reference>